<reference evidence="3" key="1">
    <citation type="submission" date="2014-12" db="EMBL/GenBank/DDBJ databases">
        <title>Genome Sequence of Valsa Canker Pathogens Uncovers a Specific Adaption of Colonization on Woody Bark.</title>
        <authorList>
            <person name="Yin Z."/>
            <person name="Liu H."/>
            <person name="Gao X."/>
            <person name="Li Z."/>
            <person name="Song N."/>
            <person name="Ke X."/>
            <person name="Dai Q."/>
            <person name="Wu Y."/>
            <person name="Sun Y."/>
            <person name="Xu J.-R."/>
            <person name="Kang Z.K."/>
            <person name="Wang L."/>
            <person name="Huang L."/>
        </authorList>
    </citation>
    <scope>NUCLEOTIDE SEQUENCE [LARGE SCALE GENOMIC DNA]</scope>
    <source>
        <strain evidence="3">03-8</strain>
    </source>
</reference>
<dbReference type="InterPro" id="IPR052895">
    <property type="entry name" value="HetReg/Transcr_Mod"/>
</dbReference>
<dbReference type="EMBL" id="CM003109">
    <property type="protein sequence ID" value="KUI74124.1"/>
    <property type="molecule type" value="Genomic_DNA"/>
</dbReference>
<dbReference type="PANTHER" id="PTHR24148:SF73">
    <property type="entry name" value="HET DOMAIN PROTEIN (AFU_ORTHOLOGUE AFUA_8G01020)"/>
    <property type="match status" value="1"/>
</dbReference>
<dbReference type="PANTHER" id="PTHR24148">
    <property type="entry name" value="ANKYRIN REPEAT DOMAIN-CONTAINING PROTEIN 39 HOMOLOG-RELATED"/>
    <property type="match status" value="1"/>
</dbReference>
<protein>
    <submittedName>
        <fullName evidence="3">Heterokaryon incompatibility protein 6, OR allele</fullName>
    </submittedName>
</protein>
<feature type="domain" description="Heterokaryon incompatibility" evidence="2">
    <location>
        <begin position="113"/>
        <end position="254"/>
    </location>
</feature>
<dbReference type="Proteomes" id="UP000078559">
    <property type="component" value="Chromosome 12"/>
</dbReference>
<feature type="region of interest" description="Disordered" evidence="1">
    <location>
        <begin position="13"/>
        <end position="42"/>
    </location>
</feature>
<evidence type="ECO:0000313" key="4">
    <source>
        <dbReference type="Proteomes" id="UP000078559"/>
    </source>
</evidence>
<keyword evidence="4" id="KW-1185">Reference proteome</keyword>
<proteinExistence type="predicted"/>
<gene>
    <name evidence="3" type="ORF">VM1G_09924</name>
</gene>
<evidence type="ECO:0000259" key="2">
    <source>
        <dbReference type="Pfam" id="PF06985"/>
    </source>
</evidence>
<dbReference type="OrthoDB" id="3548654at2759"/>
<dbReference type="AlphaFoldDB" id="A0A194WCI8"/>
<evidence type="ECO:0000313" key="3">
    <source>
        <dbReference type="EMBL" id="KUI74124.1"/>
    </source>
</evidence>
<sequence length="803" mass="91263">MFNLLIWKSLASSKPPPSNQRIPILGLPEDSTPAPAPDFTRPDRLQDSLSITEPNTEFNHLQGSSGNGVLGPKFFRYRSLRPSEIRLVRLQPARSWRIKCDIFHCRLDEAPAYTAISYAWGDAEDKRSIELDNVSIPITTSLHGALEALRKRGQEDVFVWADALCIDQQNGDEKSQQLRLMTAIYTRAKCVAIWLGPERDNSTLAAELLEKVVATDDPRHLRSMFSSPNGWKKLEAVVSLFERDYWDRLWVVQEVFNAKQIIVYCGSTKLPWSIYRSASALFKSNKRYLESITLEGPEAGNRTVASQKQLSCPQVLAYEGPGSLFDRQKLEYFNKLEKRNPDRMLFRVLLEVMQDFRRKLSGDPRDKVFGIIGVLPERIRREIPVDYKLSVKDVYTNVVDTLIHTTNRLDVICESIHFPRHTNSISLPSWVPDWSYIPEVNSLGAMFNFSADGTQNQAVWEFKGERQNKLQIEAIYLGKIRAHGLSVGTLCKLGDYLMAFLHWRALLLDKFHDADGERRTRLLEEFCLTISLGHGSTNGQDSNKWMKICHDHFATLISYRLPELALDRELAGHIASNLSVSGYYVLRQFLQDNFGSRMMGRCFCITYEDLMGLGSGFMTNDDIIVVPFGCSTPIILRQEGDEFRYVGDVFIRGYMYGKAVDDYKARKRPLRQRKEVDDPGGQQQAEAVKPTRLASQFTAQEQAHSDNDSHDAIELRTALQGRCPAHHGDDLRDSLLLEISPGSRPNSETSISRTSEISSCVSATSPCRHSSSYEIMIKQWNITRTSIRVVTKFLFQAYTALMG</sequence>
<evidence type="ECO:0000256" key="1">
    <source>
        <dbReference type="SAM" id="MobiDB-lite"/>
    </source>
</evidence>
<accession>A0A194WCI8</accession>
<name>A0A194WCI8_CYTMA</name>
<dbReference type="InterPro" id="IPR010730">
    <property type="entry name" value="HET"/>
</dbReference>
<organism evidence="3 4">
    <name type="scientific">Cytospora mali</name>
    <name type="common">Apple Valsa canker fungus</name>
    <name type="synonym">Valsa mali</name>
    <dbReference type="NCBI Taxonomy" id="578113"/>
    <lineage>
        <taxon>Eukaryota</taxon>
        <taxon>Fungi</taxon>
        <taxon>Dikarya</taxon>
        <taxon>Ascomycota</taxon>
        <taxon>Pezizomycotina</taxon>
        <taxon>Sordariomycetes</taxon>
        <taxon>Sordariomycetidae</taxon>
        <taxon>Diaporthales</taxon>
        <taxon>Cytosporaceae</taxon>
        <taxon>Cytospora</taxon>
    </lineage>
</organism>
<dbReference type="Pfam" id="PF06985">
    <property type="entry name" value="HET"/>
    <property type="match status" value="1"/>
</dbReference>